<dbReference type="GO" id="GO:0009507">
    <property type="term" value="C:chloroplast"/>
    <property type="evidence" value="ECO:0007669"/>
    <property type="project" value="UniProtKB-SubCell"/>
</dbReference>
<dbReference type="InterPro" id="IPR008331">
    <property type="entry name" value="Ferritin_DPS_dom"/>
</dbReference>
<organism evidence="16 17">
    <name type="scientific">Zingiber officinale</name>
    <name type="common">Ginger</name>
    <name type="synonym">Amomum zingiber</name>
    <dbReference type="NCBI Taxonomy" id="94328"/>
    <lineage>
        <taxon>Eukaryota</taxon>
        <taxon>Viridiplantae</taxon>
        <taxon>Streptophyta</taxon>
        <taxon>Embryophyta</taxon>
        <taxon>Tracheophyta</taxon>
        <taxon>Spermatophyta</taxon>
        <taxon>Magnoliopsida</taxon>
        <taxon>Liliopsida</taxon>
        <taxon>Zingiberales</taxon>
        <taxon>Zingiberaceae</taxon>
        <taxon>Zingiber</taxon>
    </lineage>
</organism>
<feature type="binding site" evidence="13">
    <location>
        <position position="333"/>
    </location>
    <ligand>
        <name>Fe cation</name>
        <dbReference type="ChEBI" id="CHEBI:24875"/>
        <label>1</label>
    </ligand>
</feature>
<comment type="caution">
    <text evidence="16">The sequence shown here is derived from an EMBL/GenBank/DDBJ whole genome shotgun (WGS) entry which is preliminary data.</text>
</comment>
<dbReference type="InterPro" id="IPR009078">
    <property type="entry name" value="Ferritin-like_SF"/>
</dbReference>
<keyword evidence="3 14" id="KW-0409">Iron storage</keyword>
<dbReference type="PROSITE" id="PS50905">
    <property type="entry name" value="FERRITIN_LIKE"/>
    <property type="match status" value="2"/>
</dbReference>
<dbReference type="PANTHER" id="PTHR11431">
    <property type="entry name" value="FERRITIN"/>
    <property type="match status" value="1"/>
</dbReference>
<reference evidence="16 17" key="1">
    <citation type="submission" date="2020-08" db="EMBL/GenBank/DDBJ databases">
        <title>Plant Genome Project.</title>
        <authorList>
            <person name="Zhang R.-G."/>
        </authorList>
    </citation>
    <scope>NUCLEOTIDE SEQUENCE [LARGE SCALE GENOMIC DNA]</scope>
    <source>
        <tissue evidence="16">Rhizome</tissue>
    </source>
</reference>
<evidence type="ECO:0000256" key="13">
    <source>
        <dbReference type="PIRSR" id="PIRSR601519-1"/>
    </source>
</evidence>
<protein>
    <recommendedName>
        <fullName evidence="14">Ferritin</fullName>
        <ecNumber evidence="14">1.16.3.1</ecNumber>
    </recommendedName>
</protein>
<evidence type="ECO:0000256" key="11">
    <source>
        <dbReference type="ARBA" id="ARBA00026060"/>
    </source>
</evidence>
<dbReference type="InterPro" id="IPR009040">
    <property type="entry name" value="Ferritin-like_diiron"/>
</dbReference>
<dbReference type="InterPro" id="IPR014034">
    <property type="entry name" value="Ferritin_CS"/>
</dbReference>
<dbReference type="SUPFAM" id="SSF47240">
    <property type="entry name" value="Ferritin-like"/>
    <property type="match status" value="2"/>
</dbReference>
<keyword evidence="7" id="KW-0809">Transit peptide</keyword>
<keyword evidence="6 13" id="KW-0479">Metal-binding</keyword>
<feature type="binding site" evidence="13">
    <location>
        <position position="330"/>
    </location>
    <ligand>
        <name>Fe cation</name>
        <dbReference type="ChEBI" id="CHEBI:24875"/>
        <label>1</label>
    </ligand>
</feature>
<dbReference type="PROSITE" id="PS00540">
    <property type="entry name" value="FERRITIN_1"/>
    <property type="match status" value="1"/>
</dbReference>
<evidence type="ECO:0000256" key="14">
    <source>
        <dbReference type="RuleBase" id="RU361145"/>
    </source>
</evidence>
<evidence type="ECO:0000256" key="9">
    <source>
        <dbReference type="ARBA" id="ARBA00023004"/>
    </source>
</evidence>
<dbReference type="PANTHER" id="PTHR11431:SF75">
    <property type="entry name" value="FERRITIN"/>
    <property type="match status" value="1"/>
</dbReference>
<evidence type="ECO:0000256" key="3">
    <source>
        <dbReference type="ARBA" id="ARBA00022434"/>
    </source>
</evidence>
<evidence type="ECO:0000256" key="5">
    <source>
        <dbReference type="ARBA" id="ARBA00022640"/>
    </source>
</evidence>
<gene>
    <name evidence="16" type="ORF">ZIOFF_052362</name>
</gene>
<comment type="subunit">
    <text evidence="11">Oligomer of 24 subunits. There are two types of subunits: L (light) chain and H (heavy) chain. The major chain can be light or heavy, depending on the species and tissue type. The functional molecule forms a roughly spherical shell with a diameter of 12 nm and contains a central cavity into which the insoluble mineral iron core is deposited.</text>
</comment>
<name>A0A8J5FUE3_ZINOF</name>
<dbReference type="PROSITE" id="PS00204">
    <property type="entry name" value="FERRITIN_2"/>
    <property type="match status" value="2"/>
</dbReference>
<evidence type="ECO:0000259" key="15">
    <source>
        <dbReference type="PROSITE" id="PS50905"/>
    </source>
</evidence>
<dbReference type="Pfam" id="PF00210">
    <property type="entry name" value="Ferritin"/>
    <property type="match status" value="2"/>
</dbReference>
<evidence type="ECO:0000256" key="10">
    <source>
        <dbReference type="ARBA" id="ARBA00025111"/>
    </source>
</evidence>
<evidence type="ECO:0000256" key="1">
    <source>
        <dbReference type="ARBA" id="ARBA00004229"/>
    </source>
</evidence>
<feature type="domain" description="Ferritin-like diiron" evidence="15">
    <location>
        <begin position="32"/>
        <end position="185"/>
    </location>
</feature>
<dbReference type="Gene3D" id="1.20.1260.10">
    <property type="match status" value="2"/>
</dbReference>
<keyword evidence="9 13" id="KW-0408">Iron</keyword>
<comment type="similarity">
    <text evidence="2 14">Belongs to the ferritin family.</text>
</comment>
<dbReference type="InterPro" id="IPR012347">
    <property type="entry name" value="Ferritin-like"/>
</dbReference>
<keyword evidence="8 14" id="KW-0560">Oxidoreductase</keyword>
<evidence type="ECO:0000313" key="16">
    <source>
        <dbReference type="EMBL" id="KAG6491030.1"/>
    </source>
</evidence>
<dbReference type="EC" id="1.16.3.1" evidence="14"/>
<evidence type="ECO:0000256" key="12">
    <source>
        <dbReference type="ARBA" id="ARBA00047990"/>
    </source>
</evidence>
<evidence type="ECO:0000256" key="8">
    <source>
        <dbReference type="ARBA" id="ARBA00023002"/>
    </source>
</evidence>
<feature type="binding site" evidence="13">
    <location>
        <position position="379"/>
    </location>
    <ligand>
        <name>Fe cation</name>
        <dbReference type="ChEBI" id="CHEBI:24875"/>
        <label>1</label>
    </ligand>
</feature>
<dbReference type="EMBL" id="JACMSC010000014">
    <property type="protein sequence ID" value="KAG6491030.1"/>
    <property type="molecule type" value="Genomic_DNA"/>
</dbReference>
<dbReference type="Proteomes" id="UP000734854">
    <property type="component" value="Unassembled WGS sequence"/>
</dbReference>
<comment type="function">
    <text evidence="14">Stores iron in a soluble, non-toxic, readily available form. Important for iron homeostasis. Iron is taken up in the ferrous form and deposited as ferric hydroxides after oxidation.</text>
</comment>
<feature type="binding site" evidence="13">
    <location>
        <position position="413"/>
    </location>
    <ligand>
        <name>Fe cation</name>
        <dbReference type="ChEBI" id="CHEBI:24875"/>
        <label>1</label>
    </ligand>
</feature>
<evidence type="ECO:0000256" key="2">
    <source>
        <dbReference type="ARBA" id="ARBA00007513"/>
    </source>
</evidence>
<dbReference type="GO" id="GO:0006826">
    <property type="term" value="P:iron ion transport"/>
    <property type="evidence" value="ECO:0007669"/>
    <property type="project" value="InterPro"/>
</dbReference>
<dbReference type="GO" id="GO:0008198">
    <property type="term" value="F:ferrous iron binding"/>
    <property type="evidence" value="ECO:0007669"/>
    <property type="project" value="TreeGrafter"/>
</dbReference>
<evidence type="ECO:0000256" key="7">
    <source>
        <dbReference type="ARBA" id="ARBA00022946"/>
    </source>
</evidence>
<evidence type="ECO:0000313" key="17">
    <source>
        <dbReference type="Proteomes" id="UP000734854"/>
    </source>
</evidence>
<keyword evidence="17" id="KW-1185">Reference proteome</keyword>
<dbReference type="InterPro" id="IPR001519">
    <property type="entry name" value="Ferritin"/>
</dbReference>
<dbReference type="GO" id="GO:0006979">
    <property type="term" value="P:response to oxidative stress"/>
    <property type="evidence" value="ECO:0007669"/>
    <property type="project" value="UniProtKB-ARBA"/>
</dbReference>
<sequence>MPLEASAAAALEEIGKELALIPTSPDLSLGRQKYADECESAINQQINVEYNNSYVYHALFAYFDRDNVALKGLAKFFKESSEEERDHAEKLMEYQNKRGGRVKLQSLVMPPFEFDHPEKGEALHAMELTLALEKLTNEKLIQLHNIAENCNDAQLADFIESEFLGEQVEAIKKISEYVAQLRRIGKGHDVFFVIGYYMQGFGISTRCSSISEMLWLPKVLSLSPALFISPRPHPFIPHRSSFEREDMPLEASAAAALEEIGKELALIPTSPDLSLGRQKYADECESAINQQINVEYNNSYVYHALFAYFDRDNVALKGLAKFFKESSEEEREHAEKLMEYQNKRGGRVKLQSLVMPPSEFDHPEKGEALHAMELTLALEKLTNEKLIQLHNIAENCNDAQLADFIESEFLGEQVEAIKKISEYVAQLRRIGKGHGKDSIIKIISRCLGLAFRPDAPPLVRCRGCLKCRGPDQLHLSLAVGCHLLHSVCVIFDAVESREQNQTGFLEEIIIDV</sequence>
<comment type="subcellular location">
    <subcellularLocation>
        <location evidence="1">Plastid</location>
        <location evidence="1">Chloroplast</location>
    </subcellularLocation>
</comment>
<dbReference type="GO" id="GO:0004322">
    <property type="term" value="F:ferroxidase activity"/>
    <property type="evidence" value="ECO:0007669"/>
    <property type="project" value="UniProtKB-EC"/>
</dbReference>
<proteinExistence type="inferred from homology"/>
<dbReference type="GO" id="GO:0006879">
    <property type="term" value="P:intracellular iron ion homeostasis"/>
    <property type="evidence" value="ECO:0007669"/>
    <property type="project" value="UniProtKB-KW"/>
</dbReference>
<dbReference type="AlphaFoldDB" id="A0A8J5FUE3"/>
<accession>A0A8J5FUE3</accession>
<evidence type="ECO:0000256" key="4">
    <source>
        <dbReference type="ARBA" id="ARBA00022528"/>
    </source>
</evidence>
<keyword evidence="5" id="KW-0934">Plastid</keyword>
<comment type="function">
    <text evidence="10">Stores iron in a soluble, non-toxic, readily available form. Important for iron homeostasis. Has ferroxidase activity. Iron is taken up in the ferrous form and deposited as ferric hydroxides after oxidation.</text>
</comment>
<feature type="binding site" evidence="13">
    <location>
        <position position="295"/>
    </location>
    <ligand>
        <name>Fe cation</name>
        <dbReference type="ChEBI" id="CHEBI:24875"/>
        <label>1</label>
    </ligand>
</feature>
<dbReference type="FunFam" id="1.20.1260.10:FF:000006">
    <property type="entry name" value="Ferritin"/>
    <property type="match status" value="2"/>
</dbReference>
<dbReference type="GO" id="GO:0008199">
    <property type="term" value="F:ferric iron binding"/>
    <property type="evidence" value="ECO:0007669"/>
    <property type="project" value="InterPro"/>
</dbReference>
<dbReference type="CDD" id="cd01056">
    <property type="entry name" value="Euk_Ferritin"/>
    <property type="match status" value="2"/>
</dbReference>
<keyword evidence="4" id="KW-0150">Chloroplast</keyword>
<comment type="catalytic activity">
    <reaction evidence="12 14">
        <text>4 Fe(2+) + O2 + 4 H(+) = 4 Fe(3+) + 2 H2O</text>
        <dbReference type="Rhea" id="RHEA:11148"/>
        <dbReference type="ChEBI" id="CHEBI:15377"/>
        <dbReference type="ChEBI" id="CHEBI:15378"/>
        <dbReference type="ChEBI" id="CHEBI:15379"/>
        <dbReference type="ChEBI" id="CHEBI:29033"/>
        <dbReference type="ChEBI" id="CHEBI:29034"/>
        <dbReference type="EC" id="1.16.3.1"/>
    </reaction>
</comment>
<feature type="domain" description="Ferritin-like diiron" evidence="15">
    <location>
        <begin position="278"/>
        <end position="431"/>
    </location>
</feature>
<evidence type="ECO:0000256" key="6">
    <source>
        <dbReference type="ARBA" id="ARBA00022723"/>
    </source>
</evidence>